<reference evidence="2 3" key="1">
    <citation type="journal article" date="2014" name="BMC Genomics">
        <title>Genome sequencing of four Aureobasidium pullulans varieties: biotechnological potential, stress tolerance, and description of new species.</title>
        <authorList>
            <person name="Gostin Ar C."/>
            <person name="Ohm R.A."/>
            <person name="Kogej T."/>
            <person name="Sonjak S."/>
            <person name="Turk M."/>
            <person name="Zajc J."/>
            <person name="Zalar P."/>
            <person name="Grube M."/>
            <person name="Sun H."/>
            <person name="Han J."/>
            <person name="Sharma A."/>
            <person name="Chiniquy J."/>
            <person name="Ngan C.Y."/>
            <person name="Lipzen A."/>
            <person name="Barry K."/>
            <person name="Grigoriev I.V."/>
            <person name="Gunde-Cimerman N."/>
        </authorList>
    </citation>
    <scope>NUCLEOTIDE SEQUENCE [LARGE SCALE GENOMIC DNA]</scope>
    <source>
        <strain evidence="2 3">CBS 147.97</strain>
    </source>
</reference>
<evidence type="ECO:0000256" key="1">
    <source>
        <dbReference type="SAM" id="MobiDB-lite"/>
    </source>
</evidence>
<evidence type="ECO:0000313" key="3">
    <source>
        <dbReference type="Proteomes" id="UP000027730"/>
    </source>
</evidence>
<dbReference type="AlphaFoldDB" id="A0A074X787"/>
<dbReference type="OrthoDB" id="3870776at2759"/>
<feature type="region of interest" description="Disordered" evidence="1">
    <location>
        <begin position="412"/>
        <end position="479"/>
    </location>
</feature>
<feature type="compositionally biased region" description="Basic and acidic residues" evidence="1">
    <location>
        <begin position="698"/>
        <end position="708"/>
    </location>
</feature>
<dbReference type="GeneID" id="25414043"/>
<name>A0A074X787_9PEZI</name>
<keyword evidence="3" id="KW-1185">Reference proteome</keyword>
<feature type="compositionally biased region" description="Low complexity" evidence="1">
    <location>
        <begin position="431"/>
        <end position="446"/>
    </location>
</feature>
<evidence type="ECO:0000313" key="2">
    <source>
        <dbReference type="EMBL" id="KEQ70476.1"/>
    </source>
</evidence>
<accession>A0A074X787</accession>
<feature type="region of interest" description="Disordered" evidence="1">
    <location>
        <begin position="316"/>
        <end position="351"/>
    </location>
</feature>
<feature type="compositionally biased region" description="Basic and acidic residues" evidence="1">
    <location>
        <begin position="727"/>
        <end position="759"/>
    </location>
</feature>
<dbReference type="Proteomes" id="UP000027730">
    <property type="component" value="Unassembled WGS sequence"/>
</dbReference>
<dbReference type="HOGENOM" id="CLU_367207_0_0_1"/>
<feature type="compositionally biased region" description="Polar residues" evidence="1">
    <location>
        <begin position="545"/>
        <end position="563"/>
    </location>
</feature>
<gene>
    <name evidence="2" type="ORF">M436DRAFT_66384</name>
</gene>
<feature type="compositionally biased region" description="Polar residues" evidence="1">
    <location>
        <begin position="316"/>
        <end position="342"/>
    </location>
</feature>
<feature type="region of interest" description="Disordered" evidence="1">
    <location>
        <begin position="698"/>
        <end position="759"/>
    </location>
</feature>
<dbReference type="EMBL" id="KL584717">
    <property type="protein sequence ID" value="KEQ70476.1"/>
    <property type="molecule type" value="Genomic_DNA"/>
</dbReference>
<sequence length="759" mass="84913">MAEAKMTDMANAKMPDIMNNPIDEVVKHAITNSVMDIICNVVDIMVETNSPMPVLKKTMTKDLMTSINARVEALVDEHVNQSLEAARTKAALEAELEMAKKLSAIRAAIVKDLEDHLELRSRQFEDFSGLLESTAIDAGEDGLGAAGVHTTNLNIACIIHEKDDEVLKQTVKYLEADLPGNAEICEIQADIAKMDAKLGIVKEEGTVNAPNLHMTFIAPAVLSYQKNQDWRDGLASVFINREGRDPTLAEIQLEYDKAWVAERREFDMTAYRLLKETGIEPNKYEILDALELQMKNPEYNSEYAVYHRWDQNPSYPANSKLPTSRSNPIDLTNSDQSATNTATKKHETDLRQTNAGAVRSFAPHSTLNLSSLPKQESIFEHIPLQPIDPSSEIHPETSFSTQMLEVGRRKIKAVPKGTATSTPNSRDAGPTTEAAARNTTNTTVEASSQPLTKKHTEKISNAGRAMQSKSSPPPASTRIEYDRPLFVKAKPRFASSTDRSHISGPIFVRKQPNGFVLVDDHEQLDSTPEFNDKSPFRALQPHPGSASSQQPARAPISSQASNDGVTTVLASQYSEHFDDYIKEKLGQGVDGRTHRIFKLAMLHASRWTLENMPRTDGAIQVLSSQVTTNERNSRTVNKCVETVLDACDVKDDSKPADLYKLLDKQEKERQQSLERVADKLNKEKKDKVKLMSELEVMKEEVQKEKDARDQEDEDRLRKHLERKKKGSKEDGGNSGANEERRKRRRDAEQEEHVDIDMLL</sequence>
<organism evidence="2 3">
    <name type="scientific">Aureobasidium namibiae CBS 147.97</name>
    <dbReference type="NCBI Taxonomy" id="1043004"/>
    <lineage>
        <taxon>Eukaryota</taxon>
        <taxon>Fungi</taxon>
        <taxon>Dikarya</taxon>
        <taxon>Ascomycota</taxon>
        <taxon>Pezizomycotina</taxon>
        <taxon>Dothideomycetes</taxon>
        <taxon>Dothideomycetidae</taxon>
        <taxon>Dothideales</taxon>
        <taxon>Saccotheciaceae</taxon>
        <taxon>Aureobasidium</taxon>
    </lineage>
</organism>
<feature type="compositionally biased region" description="Basic residues" evidence="1">
    <location>
        <begin position="717"/>
        <end position="726"/>
    </location>
</feature>
<feature type="compositionally biased region" description="Basic and acidic residues" evidence="1">
    <location>
        <begin position="525"/>
        <end position="535"/>
    </location>
</feature>
<proteinExistence type="predicted"/>
<dbReference type="RefSeq" id="XP_013424655.1">
    <property type="nucleotide sequence ID" value="XM_013569201.1"/>
</dbReference>
<feature type="region of interest" description="Disordered" evidence="1">
    <location>
        <begin position="525"/>
        <end position="563"/>
    </location>
</feature>
<protein>
    <submittedName>
        <fullName evidence="2">Uncharacterized protein</fullName>
    </submittedName>
</protein>